<feature type="transmembrane region" description="Helical" evidence="1">
    <location>
        <begin position="31"/>
        <end position="51"/>
    </location>
</feature>
<feature type="transmembrane region" description="Helical" evidence="1">
    <location>
        <begin position="63"/>
        <end position="90"/>
    </location>
</feature>
<keyword evidence="1" id="KW-1133">Transmembrane helix</keyword>
<comment type="caution">
    <text evidence="2">The sequence shown here is derived from an EMBL/GenBank/DDBJ whole genome shotgun (WGS) entry which is preliminary data.</text>
</comment>
<reference evidence="2 3" key="1">
    <citation type="submission" date="2017-09" db="EMBL/GenBank/DDBJ databases">
        <title>Large-scale bioinformatics analysis of Bacillus genomes uncovers conserved roles of natural products in bacterial physiology.</title>
        <authorList>
            <consortium name="Agbiome Team Llc"/>
            <person name="Bleich R.M."/>
            <person name="Grubbs K.J."/>
            <person name="Santa Maria K.C."/>
            <person name="Allen S.E."/>
            <person name="Farag S."/>
            <person name="Shank E.A."/>
            <person name="Bowers A."/>
        </authorList>
    </citation>
    <scope>NUCLEOTIDE SEQUENCE [LARGE SCALE GENOMIC DNA]</scope>
    <source>
        <strain evidence="2 3">AFS092789</strain>
    </source>
</reference>
<dbReference type="AlphaFoldDB" id="A0A9X6SRZ7"/>
<gene>
    <name evidence="2" type="ORF">CON36_36000</name>
</gene>
<dbReference type="Proteomes" id="UP000219922">
    <property type="component" value="Unassembled WGS sequence"/>
</dbReference>
<sequence>MFFAIPGLIVLSIFQFISGYKKELGKSLKGIAFKSVLSVIFSFIIAILYTSLFTNPSDAFGDYIGFVMVIEVPFIFIFSWIILVIVHWIATVLRKKKEKSSDNKKFDS</sequence>
<evidence type="ECO:0000313" key="2">
    <source>
        <dbReference type="EMBL" id="PDZ94031.1"/>
    </source>
</evidence>
<evidence type="ECO:0000256" key="1">
    <source>
        <dbReference type="SAM" id="Phobius"/>
    </source>
</evidence>
<keyword evidence="1" id="KW-0812">Transmembrane</keyword>
<dbReference type="EMBL" id="NVMX01000284">
    <property type="protein sequence ID" value="PDZ94031.1"/>
    <property type="molecule type" value="Genomic_DNA"/>
</dbReference>
<name>A0A9X6SRZ7_BACCE</name>
<keyword evidence="1" id="KW-0472">Membrane</keyword>
<evidence type="ECO:0000313" key="3">
    <source>
        <dbReference type="Proteomes" id="UP000219922"/>
    </source>
</evidence>
<protein>
    <submittedName>
        <fullName evidence="2">Uncharacterized protein</fullName>
    </submittedName>
</protein>
<proteinExistence type="predicted"/>
<dbReference type="RefSeq" id="WP_098007368.1">
    <property type="nucleotide sequence ID" value="NZ_NVMX01000284.1"/>
</dbReference>
<organism evidence="2 3">
    <name type="scientific">Bacillus cereus</name>
    <dbReference type="NCBI Taxonomy" id="1396"/>
    <lineage>
        <taxon>Bacteria</taxon>
        <taxon>Bacillati</taxon>
        <taxon>Bacillota</taxon>
        <taxon>Bacilli</taxon>
        <taxon>Bacillales</taxon>
        <taxon>Bacillaceae</taxon>
        <taxon>Bacillus</taxon>
        <taxon>Bacillus cereus group</taxon>
    </lineage>
</organism>
<accession>A0A9X6SRZ7</accession>